<evidence type="ECO:0000313" key="1">
    <source>
        <dbReference type="EMBL" id="WNC07865.1"/>
    </source>
</evidence>
<evidence type="ECO:0000313" key="2">
    <source>
        <dbReference type="Proteomes" id="UP001258207"/>
    </source>
</evidence>
<reference evidence="1" key="1">
    <citation type="submission" date="2023-09" db="EMBL/GenBank/DDBJ databases">
        <title>First report of Pseudomonas coleopterorum DJ13 causing leaf spot on Rhododendron pulchrum Sweet in China.</title>
        <authorList>
            <person name="Zhang Y."/>
        </authorList>
    </citation>
    <scope>NUCLEOTIDE SEQUENCE</scope>
    <source>
        <strain evidence="1">DJ13</strain>
    </source>
</reference>
<protein>
    <submittedName>
        <fullName evidence="1">Uncharacterized protein</fullName>
    </submittedName>
</protein>
<dbReference type="Proteomes" id="UP001258207">
    <property type="component" value="Chromosome"/>
</dbReference>
<accession>A0AAJ6LW91</accession>
<gene>
    <name evidence="1" type="ORF">RI108_10980</name>
</gene>
<sequence length="179" mass="19802">MKIACLAWGSLVWKPGVLPVCSPWHEDGPCFPIELCRVGDGGELATAICLNAPSRPALWALLDSVNLKHACEALREREQIPRSRDDGIGTFIRSETDTGVIARWAQAKEVDAVIWTALPPRFAGIEARVPSVDDVIGYLTGLTGEVSEHAREYIERLPQQIDTPYREAIENSLGWKKQI</sequence>
<dbReference type="EMBL" id="CP134081">
    <property type="protein sequence ID" value="WNC07865.1"/>
    <property type="molecule type" value="Genomic_DNA"/>
</dbReference>
<dbReference type="AlphaFoldDB" id="A0AAJ6LW91"/>
<proteinExistence type="predicted"/>
<name>A0AAJ6LW91_9PSED</name>
<organism evidence="1 2">
    <name type="scientific">Pseudomonas coleopterorum</name>
    <dbReference type="NCBI Taxonomy" id="1605838"/>
    <lineage>
        <taxon>Bacteria</taxon>
        <taxon>Pseudomonadati</taxon>
        <taxon>Pseudomonadota</taxon>
        <taxon>Gammaproteobacteria</taxon>
        <taxon>Pseudomonadales</taxon>
        <taxon>Pseudomonadaceae</taxon>
        <taxon>Pseudomonas</taxon>
    </lineage>
</organism>
<dbReference type="RefSeq" id="WP_310790935.1">
    <property type="nucleotide sequence ID" value="NZ_CP134081.1"/>
</dbReference>